<evidence type="ECO:0000256" key="15">
    <source>
        <dbReference type="ARBA" id="ARBA00023065"/>
    </source>
</evidence>
<comment type="subunit">
    <text evidence="4 18">Monomer.</text>
</comment>
<dbReference type="Proteomes" id="UP000253594">
    <property type="component" value="Unassembled WGS sequence"/>
</dbReference>
<feature type="short sequence motif" description="'KMSKS' region" evidence="18">
    <location>
        <begin position="266"/>
        <end position="270"/>
    </location>
</feature>
<keyword evidence="15" id="KW-0406">Ion transport</keyword>
<dbReference type="Pfam" id="PF00999">
    <property type="entry name" value="Na_H_Exchanger"/>
    <property type="match status" value="1"/>
</dbReference>
<dbReference type="NCBIfam" id="TIGR00435">
    <property type="entry name" value="cysS"/>
    <property type="match status" value="1"/>
</dbReference>
<dbReference type="PANTHER" id="PTHR10890">
    <property type="entry name" value="CYSTEINYL-TRNA SYNTHETASE"/>
    <property type="match status" value="1"/>
</dbReference>
<feature type="binding site" evidence="18">
    <location>
        <position position="269"/>
    </location>
    <ligand>
        <name>ATP</name>
        <dbReference type="ChEBI" id="CHEBI:30616"/>
    </ligand>
</feature>
<dbReference type="GO" id="GO:0008270">
    <property type="term" value="F:zinc ion binding"/>
    <property type="evidence" value="ECO:0007669"/>
    <property type="project" value="UniProtKB-UniRule"/>
</dbReference>
<evidence type="ECO:0000259" key="20">
    <source>
        <dbReference type="SMART" id="SM00840"/>
    </source>
</evidence>
<keyword evidence="16 19" id="KW-0472">Membrane</keyword>
<dbReference type="GO" id="GO:0005829">
    <property type="term" value="C:cytosol"/>
    <property type="evidence" value="ECO:0007669"/>
    <property type="project" value="TreeGrafter"/>
</dbReference>
<feature type="transmembrane region" description="Helical" evidence="19">
    <location>
        <begin position="490"/>
        <end position="510"/>
    </location>
</feature>
<evidence type="ECO:0000256" key="8">
    <source>
        <dbReference type="ARBA" id="ARBA00022692"/>
    </source>
</evidence>
<evidence type="ECO:0000256" key="18">
    <source>
        <dbReference type="HAMAP-Rule" id="MF_00041"/>
    </source>
</evidence>
<keyword evidence="13 18" id="KW-0648">Protein biosynthesis</keyword>
<evidence type="ECO:0000256" key="16">
    <source>
        <dbReference type="ARBA" id="ARBA00023136"/>
    </source>
</evidence>
<dbReference type="Gene3D" id="1.20.120.640">
    <property type="entry name" value="Anticodon-binding domain of a subclass of class I aminoacyl-tRNA synthetases"/>
    <property type="match status" value="1"/>
</dbReference>
<evidence type="ECO:0000256" key="5">
    <source>
        <dbReference type="ARBA" id="ARBA00022449"/>
    </source>
</evidence>
<feature type="binding site" evidence="18">
    <location>
        <position position="238"/>
    </location>
    <ligand>
        <name>Zn(2+)</name>
        <dbReference type="ChEBI" id="CHEBI:29105"/>
    </ligand>
</feature>
<feature type="transmembrane region" description="Helical" evidence="19">
    <location>
        <begin position="418"/>
        <end position="439"/>
    </location>
</feature>
<keyword evidence="14 19" id="KW-1133">Transmembrane helix</keyword>
<dbReference type="InterPro" id="IPR009080">
    <property type="entry name" value="tRNAsynth_Ia_anticodon-bd"/>
</dbReference>
<protein>
    <recommendedName>
        <fullName evidence="18">Cysteine--tRNA ligase</fullName>
        <ecNumber evidence="18">6.1.1.16</ecNumber>
    </recommendedName>
    <alternativeName>
        <fullName evidence="18">Cysteinyl-tRNA synthetase</fullName>
        <shortName evidence="18">CysRS</shortName>
    </alternativeName>
</protein>
<evidence type="ECO:0000313" key="21">
    <source>
        <dbReference type="EMBL" id="RCI75015.1"/>
    </source>
</evidence>
<dbReference type="GO" id="GO:1902600">
    <property type="term" value="P:proton transmembrane transport"/>
    <property type="evidence" value="ECO:0007669"/>
    <property type="project" value="InterPro"/>
</dbReference>
<sequence length="556" mass="61727">MLQIYNTLSKTKEVFTPLVGNQVRMYVCGMTVYDYCHLGHGRSMVAFDVITRWLRHRGYDLTYVRNITDIDDKIINRANENGEPFDVLTERMIAAMHEDEARLNILKPDQEPRATDHIAGMHAMIQTLIDKGYAYAPGNGDVYYRVGKFAGYGKLSRRRVEDLRIGARIEPGEAKEDPLDFVLWKGAKPGEPSWSSPWGEGRPGWHIECSVMSTCCLGDSFDIHGGGNDLEFPHHENEIAQSEAATGKPYAKSWLHCGMITINGEKMSKSLGNFFTIREVLEKYHPEVVRYLLIASHYRSPINYSEENLREAKAALDRFYNALKGLPEAAPAEAAEYVERFAAAMDDDFNTAGACSVLFELAREVNRLRESDLSAVAALAARLHVSAPIAMVVAGLIIGNHGRHYAMSDETRRYVDKFWELIDEILNALLFALIGLELLLLPFSWLHVAAAFALGGAVLVSRLLTVGPAILVLRRFRGANRQVPAGTIRILVWGGLRGGVSVALALSLPLGPERDLILSLTYIVVLVSILLQGLSIGPLVRRIYAGQPLEKSEGAH</sequence>
<dbReference type="SUPFAM" id="SSF52374">
    <property type="entry name" value="Nucleotidylyl transferase"/>
    <property type="match status" value="1"/>
</dbReference>
<dbReference type="AlphaFoldDB" id="A0A367MBV8"/>
<evidence type="ECO:0000256" key="3">
    <source>
        <dbReference type="ARBA" id="ARBA00005594"/>
    </source>
</evidence>
<dbReference type="GO" id="GO:0016020">
    <property type="term" value="C:membrane"/>
    <property type="evidence" value="ECO:0007669"/>
    <property type="project" value="UniProtKB-SubCell"/>
</dbReference>
<dbReference type="InterPro" id="IPR014729">
    <property type="entry name" value="Rossmann-like_a/b/a_fold"/>
</dbReference>
<dbReference type="InterPro" id="IPR024909">
    <property type="entry name" value="Cys-tRNA/MSH_ligase"/>
</dbReference>
<gene>
    <name evidence="18" type="primary">cysS</name>
    <name evidence="21" type="ORF">DT376_09885</name>
</gene>
<evidence type="ECO:0000256" key="6">
    <source>
        <dbReference type="ARBA" id="ARBA00022490"/>
    </source>
</evidence>
<evidence type="ECO:0000256" key="1">
    <source>
        <dbReference type="ARBA" id="ARBA00004141"/>
    </source>
</evidence>
<evidence type="ECO:0000256" key="7">
    <source>
        <dbReference type="ARBA" id="ARBA00022598"/>
    </source>
</evidence>
<dbReference type="GO" id="GO:0004817">
    <property type="term" value="F:cysteine-tRNA ligase activity"/>
    <property type="evidence" value="ECO:0007669"/>
    <property type="project" value="UniProtKB-UniRule"/>
</dbReference>
<comment type="similarity">
    <text evidence="3 18">Belongs to the class-I aminoacyl-tRNA synthetase family.</text>
</comment>
<evidence type="ECO:0000256" key="12">
    <source>
        <dbReference type="ARBA" id="ARBA00022840"/>
    </source>
</evidence>
<evidence type="ECO:0000256" key="9">
    <source>
        <dbReference type="ARBA" id="ARBA00022723"/>
    </source>
</evidence>
<dbReference type="PANTHER" id="PTHR10890:SF3">
    <property type="entry name" value="CYSTEINE--TRNA LIGASE, CYTOPLASMIC"/>
    <property type="match status" value="1"/>
</dbReference>
<evidence type="ECO:0000256" key="19">
    <source>
        <dbReference type="SAM" id="Phobius"/>
    </source>
</evidence>
<keyword evidence="5" id="KW-0050">Antiport</keyword>
<dbReference type="HAMAP" id="MF_00041">
    <property type="entry name" value="Cys_tRNA_synth"/>
    <property type="match status" value="1"/>
</dbReference>
<feature type="short sequence motif" description="'HIGH' region" evidence="18">
    <location>
        <begin position="30"/>
        <end position="40"/>
    </location>
</feature>
<dbReference type="EC" id="6.1.1.16" evidence="18"/>
<reference evidence="21 22" key="1">
    <citation type="submission" date="2018-07" db="EMBL/GenBank/DDBJ databases">
        <title>Mechanisms of high-level aminoglycoside resistance among Gram-negative pathogens in Brazil.</title>
        <authorList>
            <person name="Ballaben A.S."/>
            <person name="Darini A.L.C."/>
            <person name="Doi Y."/>
        </authorList>
    </citation>
    <scope>NUCLEOTIDE SEQUENCE [LARGE SCALE GENOMIC DNA]</scope>
    <source>
        <strain evidence="21 22">B2-305</strain>
    </source>
</reference>
<keyword evidence="10 18" id="KW-0547">Nucleotide-binding</keyword>
<dbReference type="InterPro" id="IPR006153">
    <property type="entry name" value="Cation/H_exchanger_TM"/>
</dbReference>
<dbReference type="GO" id="GO:0005524">
    <property type="term" value="F:ATP binding"/>
    <property type="evidence" value="ECO:0007669"/>
    <property type="project" value="UniProtKB-UniRule"/>
</dbReference>
<keyword evidence="12 18" id="KW-0067">ATP-binding</keyword>
<keyword evidence="8 19" id="KW-0812">Transmembrane</keyword>
<evidence type="ECO:0000256" key="11">
    <source>
        <dbReference type="ARBA" id="ARBA00022833"/>
    </source>
</evidence>
<dbReference type="Pfam" id="PF01406">
    <property type="entry name" value="tRNA-synt_1e"/>
    <property type="match status" value="1"/>
</dbReference>
<evidence type="ECO:0000256" key="10">
    <source>
        <dbReference type="ARBA" id="ARBA00022741"/>
    </source>
</evidence>
<dbReference type="InterPro" id="IPR015273">
    <property type="entry name" value="Cys-tRNA-synt_Ia_DALR"/>
</dbReference>
<evidence type="ECO:0000256" key="13">
    <source>
        <dbReference type="ARBA" id="ARBA00022917"/>
    </source>
</evidence>
<feature type="transmembrane region" description="Helical" evidence="19">
    <location>
        <begin position="516"/>
        <end position="540"/>
    </location>
</feature>
<keyword evidence="5" id="KW-0813">Transport</keyword>
<accession>A0A367MBV8</accession>
<dbReference type="SUPFAM" id="SSF47323">
    <property type="entry name" value="Anticodon-binding domain of a subclass of class I aminoacyl-tRNA synthetases"/>
    <property type="match status" value="1"/>
</dbReference>
<dbReference type="CDD" id="cd00672">
    <property type="entry name" value="CysRS_core"/>
    <property type="match status" value="1"/>
</dbReference>
<feature type="binding site" evidence="18">
    <location>
        <position position="209"/>
    </location>
    <ligand>
        <name>Zn(2+)</name>
        <dbReference type="ChEBI" id="CHEBI:29105"/>
    </ligand>
</feature>
<keyword evidence="7 18" id="KW-0436">Ligase</keyword>
<dbReference type="GO" id="GO:0006423">
    <property type="term" value="P:cysteinyl-tRNA aminoacylation"/>
    <property type="evidence" value="ECO:0007669"/>
    <property type="project" value="UniProtKB-UniRule"/>
</dbReference>
<keyword evidence="6 18" id="KW-0963">Cytoplasm</keyword>
<evidence type="ECO:0000256" key="4">
    <source>
        <dbReference type="ARBA" id="ARBA00011245"/>
    </source>
</evidence>
<comment type="catalytic activity">
    <reaction evidence="18">
        <text>tRNA(Cys) + L-cysteine + ATP = L-cysteinyl-tRNA(Cys) + AMP + diphosphate</text>
        <dbReference type="Rhea" id="RHEA:17773"/>
        <dbReference type="Rhea" id="RHEA-COMP:9661"/>
        <dbReference type="Rhea" id="RHEA-COMP:9679"/>
        <dbReference type="ChEBI" id="CHEBI:30616"/>
        <dbReference type="ChEBI" id="CHEBI:33019"/>
        <dbReference type="ChEBI" id="CHEBI:35235"/>
        <dbReference type="ChEBI" id="CHEBI:78442"/>
        <dbReference type="ChEBI" id="CHEBI:78517"/>
        <dbReference type="ChEBI" id="CHEBI:456215"/>
        <dbReference type="EC" id="6.1.1.16"/>
    </reaction>
</comment>
<evidence type="ECO:0000256" key="2">
    <source>
        <dbReference type="ARBA" id="ARBA00004496"/>
    </source>
</evidence>
<feature type="binding site" evidence="18">
    <location>
        <position position="234"/>
    </location>
    <ligand>
        <name>Zn(2+)</name>
        <dbReference type="ChEBI" id="CHEBI:29105"/>
    </ligand>
</feature>
<evidence type="ECO:0000256" key="17">
    <source>
        <dbReference type="ARBA" id="ARBA00023146"/>
    </source>
</evidence>
<evidence type="ECO:0000256" key="14">
    <source>
        <dbReference type="ARBA" id="ARBA00022989"/>
    </source>
</evidence>
<feature type="transmembrane region" description="Helical" evidence="19">
    <location>
        <begin position="373"/>
        <end position="398"/>
    </location>
</feature>
<dbReference type="Gene3D" id="3.40.50.620">
    <property type="entry name" value="HUPs"/>
    <property type="match status" value="1"/>
</dbReference>
<keyword evidence="17 18" id="KW-0030">Aminoacyl-tRNA synthetase</keyword>
<feature type="domain" description="Cysteinyl-tRNA synthetase class Ia DALR" evidence="20">
    <location>
        <begin position="340"/>
        <end position="396"/>
    </location>
</feature>
<dbReference type="PRINTS" id="PR00983">
    <property type="entry name" value="TRNASYNTHCYS"/>
</dbReference>
<proteinExistence type="inferred from homology"/>
<evidence type="ECO:0000313" key="22">
    <source>
        <dbReference type="Proteomes" id="UP000253594"/>
    </source>
</evidence>
<name>A0A367MBV8_PSEAI</name>
<keyword evidence="9 18" id="KW-0479">Metal-binding</keyword>
<comment type="caution">
    <text evidence="21">The sequence shown here is derived from an EMBL/GenBank/DDBJ whole genome shotgun (WGS) entry which is preliminary data.</text>
</comment>
<dbReference type="FunFam" id="3.40.50.620:FF:000009">
    <property type="entry name" value="Cysteine--tRNA ligase"/>
    <property type="match status" value="1"/>
</dbReference>
<organism evidence="21 22">
    <name type="scientific">Pseudomonas aeruginosa</name>
    <dbReference type="NCBI Taxonomy" id="287"/>
    <lineage>
        <taxon>Bacteria</taxon>
        <taxon>Pseudomonadati</taxon>
        <taxon>Pseudomonadota</taxon>
        <taxon>Gammaproteobacteria</taxon>
        <taxon>Pseudomonadales</taxon>
        <taxon>Pseudomonadaceae</taxon>
        <taxon>Pseudomonas</taxon>
    </lineage>
</organism>
<dbReference type="InterPro" id="IPR032678">
    <property type="entry name" value="tRNA-synt_1_cat_dom"/>
</dbReference>
<dbReference type="SMART" id="SM00840">
    <property type="entry name" value="DALR_2"/>
    <property type="match status" value="1"/>
</dbReference>
<feature type="transmembrane region" description="Helical" evidence="19">
    <location>
        <begin position="445"/>
        <end position="470"/>
    </location>
</feature>
<keyword evidence="11 18" id="KW-0862">Zinc</keyword>
<comment type="cofactor">
    <cofactor evidence="18">
        <name>Zn(2+)</name>
        <dbReference type="ChEBI" id="CHEBI:29105"/>
    </cofactor>
    <text evidence="18">Binds 1 zinc ion per subunit.</text>
</comment>
<dbReference type="InterPro" id="IPR015803">
    <property type="entry name" value="Cys-tRNA-ligase"/>
</dbReference>
<comment type="subcellular location">
    <subcellularLocation>
        <location evidence="2 18">Cytoplasm</location>
    </subcellularLocation>
    <subcellularLocation>
        <location evidence="1">Membrane</location>
        <topology evidence="1">Multi-pass membrane protein</topology>
    </subcellularLocation>
</comment>
<feature type="binding site" evidence="18">
    <location>
        <position position="28"/>
    </location>
    <ligand>
        <name>Zn(2+)</name>
        <dbReference type="ChEBI" id="CHEBI:29105"/>
    </ligand>
</feature>
<dbReference type="GO" id="GO:0015297">
    <property type="term" value="F:antiporter activity"/>
    <property type="evidence" value="ECO:0007669"/>
    <property type="project" value="UniProtKB-KW"/>
</dbReference>
<dbReference type="EMBL" id="QORE01000248">
    <property type="protein sequence ID" value="RCI75015.1"/>
    <property type="molecule type" value="Genomic_DNA"/>
</dbReference>